<protein>
    <submittedName>
        <fullName evidence="1">Uncharacterized protein</fullName>
    </submittedName>
</protein>
<proteinExistence type="predicted"/>
<sequence length="30" mass="3478">MLKFGKISKLTNKTHIILALVLCRLNRHLC</sequence>
<dbReference type="EMBL" id="BK016124">
    <property type="protein sequence ID" value="DAF96986.1"/>
    <property type="molecule type" value="Genomic_DNA"/>
</dbReference>
<organism evidence="1">
    <name type="scientific">Myoviridae sp. ctsIb3</name>
    <dbReference type="NCBI Taxonomy" id="2825189"/>
    <lineage>
        <taxon>Viruses</taxon>
        <taxon>Duplodnaviria</taxon>
        <taxon>Heunggongvirae</taxon>
        <taxon>Uroviricota</taxon>
        <taxon>Caudoviricetes</taxon>
    </lineage>
</organism>
<reference evidence="1" key="1">
    <citation type="journal article" date="2021" name="Proc. Natl. Acad. Sci. U.S.A.">
        <title>A Catalog of Tens of Thousands of Viruses from Human Metagenomes Reveals Hidden Associations with Chronic Diseases.</title>
        <authorList>
            <person name="Tisza M.J."/>
            <person name="Buck C.B."/>
        </authorList>
    </citation>
    <scope>NUCLEOTIDE SEQUENCE</scope>
    <source>
        <strain evidence="1">CtsIb3</strain>
    </source>
</reference>
<accession>A0A8S5URF1</accession>
<evidence type="ECO:0000313" key="1">
    <source>
        <dbReference type="EMBL" id="DAF96986.1"/>
    </source>
</evidence>
<name>A0A8S5URF1_9CAUD</name>